<evidence type="ECO:0000313" key="9">
    <source>
        <dbReference type="Proteomes" id="UP000179129"/>
    </source>
</evidence>
<dbReference type="GO" id="GO:0005524">
    <property type="term" value="F:ATP binding"/>
    <property type="evidence" value="ECO:0007669"/>
    <property type="project" value="UniProtKB-KW"/>
</dbReference>
<comment type="caution">
    <text evidence="8">The sequence shown here is derived from an EMBL/GenBank/DDBJ whole genome shotgun (WGS) entry which is preliminary data.</text>
</comment>
<accession>A0A1F5Z2Y0</accession>
<evidence type="ECO:0000256" key="1">
    <source>
        <dbReference type="ARBA" id="ARBA00004742"/>
    </source>
</evidence>
<protein>
    <recommendedName>
        <fullName evidence="3">phosphoenolpyruvate carboxykinase (ATP)</fullName>
        <ecNumber evidence="3">4.1.1.49</ecNumber>
    </recommendedName>
</protein>
<dbReference type="InterPro" id="IPR001272">
    <property type="entry name" value="PEP_carboxykinase_ATP"/>
</dbReference>
<dbReference type="UniPathway" id="UPA00138"/>
<comment type="pathway">
    <text evidence="1">Carbohydrate biosynthesis; gluconeogenesis.</text>
</comment>
<evidence type="ECO:0000256" key="2">
    <source>
        <dbReference type="ARBA" id="ARBA00006052"/>
    </source>
</evidence>
<keyword evidence="6" id="KW-0456">Lyase</keyword>
<comment type="catalytic activity">
    <reaction evidence="7">
        <text>oxaloacetate + ATP = phosphoenolpyruvate + ADP + CO2</text>
        <dbReference type="Rhea" id="RHEA:18617"/>
        <dbReference type="ChEBI" id="CHEBI:16452"/>
        <dbReference type="ChEBI" id="CHEBI:16526"/>
        <dbReference type="ChEBI" id="CHEBI:30616"/>
        <dbReference type="ChEBI" id="CHEBI:58702"/>
        <dbReference type="ChEBI" id="CHEBI:456216"/>
        <dbReference type="EC" id="4.1.1.49"/>
    </reaction>
</comment>
<evidence type="ECO:0000256" key="4">
    <source>
        <dbReference type="ARBA" id="ARBA00022741"/>
    </source>
</evidence>
<dbReference type="GO" id="GO:0006094">
    <property type="term" value="P:gluconeogenesis"/>
    <property type="evidence" value="ECO:0007669"/>
    <property type="project" value="UniProtKB-UniPathway"/>
</dbReference>
<organism evidence="8 9">
    <name type="scientific">Candidatus Glassbacteria bacterium RIFCSPLOWO2_12_FULL_58_11</name>
    <dbReference type="NCBI Taxonomy" id="1817867"/>
    <lineage>
        <taxon>Bacteria</taxon>
        <taxon>Candidatus Glassiibacteriota</taxon>
    </lineage>
</organism>
<evidence type="ECO:0000256" key="7">
    <source>
        <dbReference type="ARBA" id="ARBA00047371"/>
    </source>
</evidence>
<evidence type="ECO:0000256" key="6">
    <source>
        <dbReference type="ARBA" id="ARBA00023239"/>
    </source>
</evidence>
<gene>
    <name evidence="8" type="ORF">A3F83_06780</name>
</gene>
<proteinExistence type="inferred from homology"/>
<dbReference type="Proteomes" id="UP000179129">
    <property type="component" value="Unassembled WGS sequence"/>
</dbReference>
<dbReference type="Gene3D" id="3.90.228.20">
    <property type="match status" value="1"/>
</dbReference>
<dbReference type="GO" id="GO:0004612">
    <property type="term" value="F:phosphoenolpyruvate carboxykinase (ATP) activity"/>
    <property type="evidence" value="ECO:0007669"/>
    <property type="project" value="UniProtKB-EC"/>
</dbReference>
<keyword evidence="4" id="KW-0547">Nucleotide-binding</keyword>
<dbReference type="EMBL" id="MFIX01000012">
    <property type="protein sequence ID" value="OGG06674.1"/>
    <property type="molecule type" value="Genomic_DNA"/>
</dbReference>
<evidence type="ECO:0000256" key="5">
    <source>
        <dbReference type="ARBA" id="ARBA00022840"/>
    </source>
</evidence>
<dbReference type="Gene3D" id="3.40.449.10">
    <property type="entry name" value="Phosphoenolpyruvate Carboxykinase, domain 1"/>
    <property type="match status" value="1"/>
</dbReference>
<sequence>MSTKSTYEFFKDDLYKIGPFRATVEAAFFGNNVELMKHAQIYELARRQPAIRELDVPMYKPEQFGIPAGSPVLLSIDGSVVGRTARARKIMRRINEAERKKLLGLLREAIFDLGQKECLVTSGIGGLTDEFMLKMHLLIPKRHAKNAADWLTNFQSFEGEAVERYHRSKPIEEPDILVLVDPEWRHPEFKDGLVIIDDDTNAIAVLGLRYFGEIKKGTLTLAWRVGVRHGMVACHGGIREDKYKGKTKITANFGLSGSGKSALTNRKGGVIIHDDAFVIDLKNNLSMALEPNLFDKTDRGWTEEMVFSFMNVGVVVIDGKKIPLLNDVRNANGRCLKSRDVLGTVADKTGKPDYVVWLMKDSTLPPIVRLDDPILAVSMGATLMTKRTAAENVSSEEMKKLVFEPFANPFRCHYLSTDCELFLELFKSGTLCYAFNTGGYWKTSETDLNDVPKDLSMRLQQAIVAEEIEFEPWSLLPGACVPKAGAMKAIWPDYDELFDPMRPLTQVECRDEMFDRFGQRISYLEGEMVINLELRQLLVSRLMLPYENFKR</sequence>
<dbReference type="EC" id="4.1.1.49" evidence="3"/>
<comment type="similarity">
    <text evidence="2">Belongs to the phosphoenolpyruvate carboxykinase (ATP) family.</text>
</comment>
<dbReference type="SUPFAM" id="SSF53795">
    <property type="entry name" value="PEP carboxykinase-like"/>
    <property type="match status" value="1"/>
</dbReference>
<reference evidence="8 9" key="1">
    <citation type="journal article" date="2016" name="Nat. Commun.">
        <title>Thousands of microbial genomes shed light on interconnected biogeochemical processes in an aquifer system.</title>
        <authorList>
            <person name="Anantharaman K."/>
            <person name="Brown C.T."/>
            <person name="Hug L.A."/>
            <person name="Sharon I."/>
            <person name="Castelle C.J."/>
            <person name="Probst A.J."/>
            <person name="Thomas B.C."/>
            <person name="Singh A."/>
            <person name="Wilkins M.J."/>
            <person name="Karaoz U."/>
            <person name="Brodie E.L."/>
            <person name="Williams K.H."/>
            <person name="Hubbard S.S."/>
            <person name="Banfield J.F."/>
        </authorList>
    </citation>
    <scope>NUCLEOTIDE SEQUENCE [LARGE SCALE GENOMIC DNA]</scope>
</reference>
<dbReference type="Pfam" id="PF01293">
    <property type="entry name" value="PEPCK_ATP"/>
    <property type="match status" value="1"/>
</dbReference>
<name>A0A1F5Z2Y0_9BACT</name>
<keyword evidence="5" id="KW-0067">ATP-binding</keyword>
<dbReference type="AlphaFoldDB" id="A0A1F5Z2Y0"/>
<dbReference type="InterPro" id="IPR013035">
    <property type="entry name" value="PEP_carboxykinase_C"/>
</dbReference>
<evidence type="ECO:0000256" key="3">
    <source>
        <dbReference type="ARBA" id="ARBA00012363"/>
    </source>
</evidence>
<evidence type="ECO:0000313" key="8">
    <source>
        <dbReference type="EMBL" id="OGG06674.1"/>
    </source>
</evidence>
<dbReference type="STRING" id="1817867.A3F83_06780"/>
<dbReference type="InterPro" id="IPR008210">
    <property type="entry name" value="PEP_carboxykinase_N"/>
</dbReference>
<dbReference type="SUPFAM" id="SSF68923">
    <property type="entry name" value="PEP carboxykinase N-terminal domain"/>
    <property type="match status" value="1"/>
</dbReference>